<evidence type="ECO:0000259" key="6">
    <source>
        <dbReference type="PROSITE" id="PS51085"/>
    </source>
</evidence>
<dbReference type="SUPFAM" id="SSF54292">
    <property type="entry name" value="2Fe-2S ferredoxin-like"/>
    <property type="match status" value="1"/>
</dbReference>
<dbReference type="InterPro" id="IPR036010">
    <property type="entry name" value="2Fe-2S_ferredoxin-like_sf"/>
</dbReference>
<evidence type="ECO:0000256" key="1">
    <source>
        <dbReference type="ARBA" id="ARBA00022714"/>
    </source>
</evidence>
<gene>
    <name evidence="7" type="ORF">MKY91_16180</name>
</gene>
<sequence length="167" mass="18050">MSHSVNKQDAGEMTVHFQVNEKYVQKEIQPTKLLLDILREDCGMTGTKRSCGIGRCGACAVHIDGKLSASCLTMAYQVEGRSVTTIENLATGEELHPVQEAMLKQGGFQCGYCTPGMVMAINSLLTTHPRPTEEQIKDALSGNLCRCTGYGGIIRSIQQLIEGSGGR</sequence>
<dbReference type="Gene3D" id="1.10.150.120">
    <property type="entry name" value="[2Fe-2S]-binding domain"/>
    <property type="match status" value="1"/>
</dbReference>
<organism evidence="7 8">
    <name type="scientific">Alkalicoccobacillus gibsonii</name>
    <dbReference type="NCBI Taxonomy" id="79881"/>
    <lineage>
        <taxon>Bacteria</taxon>
        <taxon>Bacillati</taxon>
        <taxon>Bacillota</taxon>
        <taxon>Bacilli</taxon>
        <taxon>Bacillales</taxon>
        <taxon>Bacillaceae</taxon>
        <taxon>Alkalicoccobacillus</taxon>
    </lineage>
</organism>
<dbReference type="InterPro" id="IPR001041">
    <property type="entry name" value="2Fe-2S_ferredoxin-type"/>
</dbReference>
<evidence type="ECO:0000256" key="4">
    <source>
        <dbReference type="ARBA" id="ARBA00023004"/>
    </source>
</evidence>
<dbReference type="PROSITE" id="PS00197">
    <property type="entry name" value="2FE2S_FER_1"/>
    <property type="match status" value="1"/>
</dbReference>
<dbReference type="RefSeq" id="WP_343131326.1">
    <property type="nucleotide sequence ID" value="NZ_JBCITK010000001.1"/>
</dbReference>
<dbReference type="InterPro" id="IPR006058">
    <property type="entry name" value="2Fe2S_fd_BS"/>
</dbReference>
<evidence type="ECO:0000313" key="8">
    <source>
        <dbReference type="Proteomes" id="UP001418796"/>
    </source>
</evidence>
<accession>A0ABU9VLA9</accession>
<keyword evidence="4" id="KW-0408">Iron</keyword>
<dbReference type="EMBL" id="JBCITK010000001">
    <property type="protein sequence ID" value="MEN0644691.1"/>
    <property type="molecule type" value="Genomic_DNA"/>
</dbReference>
<keyword evidence="3" id="KW-0560">Oxidoreductase</keyword>
<dbReference type="Proteomes" id="UP001418796">
    <property type="component" value="Unassembled WGS sequence"/>
</dbReference>
<dbReference type="InterPro" id="IPR012675">
    <property type="entry name" value="Beta-grasp_dom_sf"/>
</dbReference>
<evidence type="ECO:0000256" key="5">
    <source>
        <dbReference type="ARBA" id="ARBA00023014"/>
    </source>
</evidence>
<comment type="caution">
    <text evidence="7">The sequence shown here is derived from an EMBL/GenBank/DDBJ whole genome shotgun (WGS) entry which is preliminary data.</text>
</comment>
<dbReference type="SUPFAM" id="SSF47741">
    <property type="entry name" value="CO dehydrogenase ISP C-domain like"/>
    <property type="match status" value="1"/>
</dbReference>
<dbReference type="InterPro" id="IPR051452">
    <property type="entry name" value="Diverse_Oxidoreductases"/>
</dbReference>
<evidence type="ECO:0000256" key="2">
    <source>
        <dbReference type="ARBA" id="ARBA00022723"/>
    </source>
</evidence>
<dbReference type="PANTHER" id="PTHR44379">
    <property type="entry name" value="OXIDOREDUCTASE WITH IRON-SULFUR SUBUNIT"/>
    <property type="match status" value="1"/>
</dbReference>
<dbReference type="PANTHER" id="PTHR44379:SF5">
    <property type="entry name" value="OXIDOREDUCTASE WITH IRON-SULFUR SUBUNIT"/>
    <property type="match status" value="1"/>
</dbReference>
<keyword evidence="1" id="KW-0001">2Fe-2S</keyword>
<dbReference type="Gene3D" id="3.10.20.30">
    <property type="match status" value="1"/>
</dbReference>
<dbReference type="PROSITE" id="PS51085">
    <property type="entry name" value="2FE2S_FER_2"/>
    <property type="match status" value="1"/>
</dbReference>
<reference evidence="7 8" key="1">
    <citation type="submission" date="2024-03" db="EMBL/GenBank/DDBJ databases">
        <title>Bacilli Hybrid Assemblies.</title>
        <authorList>
            <person name="Kovac J."/>
        </authorList>
    </citation>
    <scope>NUCLEOTIDE SEQUENCE [LARGE SCALE GENOMIC DNA]</scope>
    <source>
        <strain evidence="7 8">FSL R7-0666</strain>
    </source>
</reference>
<dbReference type="Pfam" id="PF00111">
    <property type="entry name" value="Fer2"/>
    <property type="match status" value="1"/>
</dbReference>
<keyword evidence="8" id="KW-1185">Reference proteome</keyword>
<evidence type="ECO:0000313" key="7">
    <source>
        <dbReference type="EMBL" id="MEN0644691.1"/>
    </source>
</evidence>
<evidence type="ECO:0000256" key="3">
    <source>
        <dbReference type="ARBA" id="ARBA00023002"/>
    </source>
</evidence>
<name>A0ABU9VLA9_9BACI</name>
<feature type="domain" description="2Fe-2S ferredoxin-type" evidence="6">
    <location>
        <begin position="13"/>
        <end position="89"/>
    </location>
</feature>
<proteinExistence type="predicted"/>
<dbReference type="Pfam" id="PF01799">
    <property type="entry name" value="Fer2_2"/>
    <property type="match status" value="1"/>
</dbReference>
<protein>
    <submittedName>
        <fullName evidence="7">(2Fe-2S)-binding protein</fullName>
    </submittedName>
</protein>
<keyword evidence="2" id="KW-0479">Metal-binding</keyword>
<dbReference type="CDD" id="cd00207">
    <property type="entry name" value="fer2"/>
    <property type="match status" value="1"/>
</dbReference>
<dbReference type="InterPro" id="IPR036884">
    <property type="entry name" value="2Fe-2S-bd_dom_sf"/>
</dbReference>
<dbReference type="InterPro" id="IPR002888">
    <property type="entry name" value="2Fe-2S-bd"/>
</dbReference>
<keyword evidence="5" id="KW-0411">Iron-sulfur</keyword>